<feature type="non-terminal residue" evidence="2">
    <location>
        <position position="49"/>
    </location>
</feature>
<dbReference type="GeneID" id="103584099"/>
<sequence>MNPGTFIDNFKNNASVPGRHQIYLHYEVDFRDGGSLVPLDEHEGVLCNQ</sequence>
<keyword evidence="1" id="KW-1185">Reference proteome</keyword>
<proteinExistence type="predicted"/>
<dbReference type="Proteomes" id="UP000694923">
    <property type="component" value="Unplaced"/>
</dbReference>
<organism evidence="1 2">
    <name type="scientific">Galeopterus variegatus</name>
    <name type="common">Malayan flying lemur</name>
    <name type="synonym">Cynocephalus variegatus</name>
    <dbReference type="NCBI Taxonomy" id="482537"/>
    <lineage>
        <taxon>Eukaryota</taxon>
        <taxon>Metazoa</taxon>
        <taxon>Chordata</taxon>
        <taxon>Craniata</taxon>
        <taxon>Vertebrata</taxon>
        <taxon>Euteleostomi</taxon>
        <taxon>Mammalia</taxon>
        <taxon>Eutheria</taxon>
        <taxon>Euarchontoglires</taxon>
        <taxon>Dermoptera</taxon>
        <taxon>Cynocephalidae</taxon>
        <taxon>Galeopterus</taxon>
    </lineage>
</organism>
<evidence type="ECO:0000313" key="1">
    <source>
        <dbReference type="Proteomes" id="UP000694923"/>
    </source>
</evidence>
<reference evidence="2" key="1">
    <citation type="submission" date="2025-08" db="UniProtKB">
        <authorList>
            <consortium name="RefSeq"/>
        </authorList>
    </citation>
    <scope>IDENTIFICATION</scope>
</reference>
<dbReference type="RefSeq" id="XP_008563440.1">
    <property type="nucleotide sequence ID" value="XM_008565218.1"/>
</dbReference>
<gene>
    <name evidence="2" type="primary">LOC103584099</name>
</gene>
<dbReference type="Gene3D" id="3.40.140.10">
    <property type="entry name" value="Cytidine Deaminase, domain 2"/>
    <property type="match status" value="1"/>
</dbReference>
<name>A0ABM0Q4Z9_GALVR</name>
<dbReference type="Pfam" id="PF18782">
    <property type="entry name" value="NAD2"/>
    <property type="match status" value="1"/>
</dbReference>
<accession>A0ABM0Q4Z9</accession>
<protein>
    <submittedName>
        <fullName evidence="2">DNA dC-&gt;dU-editing enzyme APOBEC-3G-like</fullName>
    </submittedName>
</protein>
<evidence type="ECO:0000313" key="2">
    <source>
        <dbReference type="RefSeq" id="XP_008563440.1"/>
    </source>
</evidence>